<keyword evidence="1" id="KW-1133">Transmembrane helix</keyword>
<feature type="transmembrane region" description="Helical" evidence="1">
    <location>
        <begin position="73"/>
        <end position="94"/>
    </location>
</feature>
<reference evidence="2 3" key="1">
    <citation type="submission" date="2017-03" db="EMBL/GenBank/DDBJ databases">
        <title>Genomes of endolithic fungi from Antarctica.</title>
        <authorList>
            <person name="Coleine C."/>
            <person name="Masonjones S."/>
            <person name="Stajich J.E."/>
        </authorList>
    </citation>
    <scope>NUCLEOTIDE SEQUENCE [LARGE SCALE GENOMIC DNA]</scope>
    <source>
        <strain evidence="2 3">CCFEE 5311</strain>
    </source>
</reference>
<evidence type="ECO:0000256" key="1">
    <source>
        <dbReference type="SAM" id="Phobius"/>
    </source>
</evidence>
<gene>
    <name evidence="2" type="ORF">B0A54_03931</name>
</gene>
<keyword evidence="1" id="KW-0812">Transmembrane</keyword>
<dbReference type="Proteomes" id="UP000310066">
    <property type="component" value="Unassembled WGS sequence"/>
</dbReference>
<comment type="caution">
    <text evidence="2">The sequence shown here is derived from an EMBL/GenBank/DDBJ whole genome shotgun (WGS) entry which is preliminary data.</text>
</comment>
<dbReference type="OrthoDB" id="3862554at2759"/>
<protein>
    <submittedName>
        <fullName evidence="2">Uncharacterized protein</fullName>
    </submittedName>
</protein>
<proteinExistence type="predicted"/>
<organism evidence="2 3">
    <name type="scientific">Friedmanniomyces endolithicus</name>
    <dbReference type="NCBI Taxonomy" id="329885"/>
    <lineage>
        <taxon>Eukaryota</taxon>
        <taxon>Fungi</taxon>
        <taxon>Dikarya</taxon>
        <taxon>Ascomycota</taxon>
        <taxon>Pezizomycotina</taxon>
        <taxon>Dothideomycetes</taxon>
        <taxon>Dothideomycetidae</taxon>
        <taxon>Mycosphaerellales</taxon>
        <taxon>Teratosphaeriaceae</taxon>
        <taxon>Friedmanniomyces</taxon>
    </lineage>
</organism>
<feature type="transmembrane region" description="Helical" evidence="1">
    <location>
        <begin position="156"/>
        <end position="172"/>
    </location>
</feature>
<accession>A0A4U0VFN3</accession>
<name>A0A4U0VFN3_9PEZI</name>
<evidence type="ECO:0000313" key="3">
    <source>
        <dbReference type="Proteomes" id="UP000310066"/>
    </source>
</evidence>
<evidence type="ECO:0000313" key="2">
    <source>
        <dbReference type="EMBL" id="TKA46975.1"/>
    </source>
</evidence>
<dbReference type="AlphaFoldDB" id="A0A4U0VFN3"/>
<keyword evidence="1" id="KW-0472">Membrane</keyword>
<sequence>MSLEPKDLEAALPPSYSMATPTNTTRQTEQSLQQRANALNLREEHLSLRETRISNKEAIDAHLQIAFEAHLHWSLFLAILLWLAAWILACCYIGTHLHTKLSSDDLGLIARIVSIAGVIEVYRVGGRLQLDGWLLETAPGSWSRGFFIGLRNQSEFLLLVLTIAMALVMVPGRQTRE</sequence>
<dbReference type="EMBL" id="NAJP01000007">
    <property type="protein sequence ID" value="TKA46975.1"/>
    <property type="molecule type" value="Genomic_DNA"/>
</dbReference>